<accession>A0A1D1V2D3</accession>
<keyword evidence="3" id="KW-1185">Reference proteome</keyword>
<feature type="compositionally biased region" description="Basic and acidic residues" evidence="1">
    <location>
        <begin position="162"/>
        <end position="180"/>
    </location>
</feature>
<proteinExistence type="predicted"/>
<comment type="caution">
    <text evidence="2">The sequence shown here is derived from an EMBL/GenBank/DDBJ whole genome shotgun (WGS) entry which is preliminary data.</text>
</comment>
<name>A0A1D1V2D3_RAMVA</name>
<reference evidence="2 3" key="1">
    <citation type="journal article" date="2016" name="Nat. Commun.">
        <title>Extremotolerant tardigrade genome and improved radiotolerance of human cultured cells by tardigrade-unique protein.</title>
        <authorList>
            <person name="Hashimoto T."/>
            <person name="Horikawa D.D."/>
            <person name="Saito Y."/>
            <person name="Kuwahara H."/>
            <person name="Kozuka-Hata H."/>
            <person name="Shin-I T."/>
            <person name="Minakuchi Y."/>
            <person name="Ohishi K."/>
            <person name="Motoyama A."/>
            <person name="Aizu T."/>
            <person name="Enomoto A."/>
            <person name="Kondo K."/>
            <person name="Tanaka S."/>
            <person name="Hara Y."/>
            <person name="Koshikawa S."/>
            <person name="Sagara H."/>
            <person name="Miura T."/>
            <person name="Yokobori S."/>
            <person name="Miyagawa K."/>
            <person name="Suzuki Y."/>
            <person name="Kubo T."/>
            <person name="Oyama M."/>
            <person name="Kohara Y."/>
            <person name="Fujiyama A."/>
            <person name="Arakawa K."/>
            <person name="Katayama T."/>
            <person name="Toyoda A."/>
            <person name="Kunieda T."/>
        </authorList>
    </citation>
    <scope>NUCLEOTIDE SEQUENCE [LARGE SCALE GENOMIC DNA]</scope>
    <source>
        <strain evidence="2 3">YOKOZUNA-1</strain>
    </source>
</reference>
<organism evidence="2 3">
    <name type="scientific">Ramazzottius varieornatus</name>
    <name type="common">Water bear</name>
    <name type="synonym">Tardigrade</name>
    <dbReference type="NCBI Taxonomy" id="947166"/>
    <lineage>
        <taxon>Eukaryota</taxon>
        <taxon>Metazoa</taxon>
        <taxon>Ecdysozoa</taxon>
        <taxon>Tardigrada</taxon>
        <taxon>Eutardigrada</taxon>
        <taxon>Parachela</taxon>
        <taxon>Hypsibioidea</taxon>
        <taxon>Ramazzottiidae</taxon>
        <taxon>Ramazzottius</taxon>
    </lineage>
</organism>
<dbReference type="AlphaFoldDB" id="A0A1D1V2D3"/>
<dbReference type="Proteomes" id="UP000186922">
    <property type="component" value="Unassembled WGS sequence"/>
</dbReference>
<evidence type="ECO:0000256" key="1">
    <source>
        <dbReference type="SAM" id="MobiDB-lite"/>
    </source>
</evidence>
<evidence type="ECO:0000313" key="3">
    <source>
        <dbReference type="Proteomes" id="UP000186922"/>
    </source>
</evidence>
<gene>
    <name evidence="2" type="primary">RvY_07488</name>
    <name evidence="2" type="synonym">RvY_07488.1</name>
    <name evidence="2" type="ORF">RvY_07488-1</name>
</gene>
<sequence length="222" mass="25756">MVSWSLCGCHSRYGGEHQNVLLLGMSRYSRFKRYRAPSLSFGNVTDFLCCSTEKYPHLKVHYYTKVDLKLSAPTTPPSARDDFHTPSVPKKAVARISLSNSIRSVGRPKHPSKNKRYRNKGFSFMDRIDRSCRHNGRNKSVAENLPPKMVRSRSENSFPQDGRVDLREPEHDLKSVESLRKHPKINKTASASERRQFDDTSQHRKMDVRDFEIARHRESSFY</sequence>
<dbReference type="EMBL" id="BDGG01000003">
    <property type="protein sequence ID" value="GAU95974.1"/>
    <property type="molecule type" value="Genomic_DNA"/>
</dbReference>
<feature type="compositionally biased region" description="Basic and acidic residues" evidence="1">
    <location>
        <begin position="192"/>
        <end position="211"/>
    </location>
</feature>
<feature type="region of interest" description="Disordered" evidence="1">
    <location>
        <begin position="133"/>
        <end position="211"/>
    </location>
</feature>
<protein>
    <submittedName>
        <fullName evidence="2">Uncharacterized protein</fullName>
    </submittedName>
</protein>
<evidence type="ECO:0000313" key="2">
    <source>
        <dbReference type="EMBL" id="GAU95974.1"/>
    </source>
</evidence>